<proteinExistence type="inferred from homology"/>
<reference evidence="10 11" key="1">
    <citation type="submission" date="2023-11" db="EMBL/GenBank/DDBJ databases">
        <authorList>
            <person name="Xu M."/>
            <person name="Jiang T."/>
        </authorList>
    </citation>
    <scope>NUCLEOTIDE SEQUENCE [LARGE SCALE GENOMIC DNA]</scope>
    <source>
        <strain evidence="10 11">SD</strain>
    </source>
</reference>
<dbReference type="PIRSF" id="PIRSF001294">
    <property type="entry name" value="K_ATPaseA"/>
    <property type="match status" value="1"/>
</dbReference>
<dbReference type="PANTHER" id="PTHR30607:SF2">
    <property type="entry name" value="POTASSIUM-TRANSPORTING ATPASE POTASSIUM-BINDING SUBUNIT"/>
    <property type="match status" value="1"/>
</dbReference>
<evidence type="ECO:0000256" key="1">
    <source>
        <dbReference type="ARBA" id="ARBA00022448"/>
    </source>
</evidence>
<feature type="transmembrane region" description="Helical" evidence="9">
    <location>
        <begin position="572"/>
        <end position="593"/>
    </location>
</feature>
<dbReference type="RefSeq" id="WP_319953918.1">
    <property type="nucleotide sequence ID" value="NZ_JAXAVX010000003.1"/>
</dbReference>
<comment type="subunit">
    <text evidence="9">The system is composed of three essential subunits: KdpA, KdpB and KdpC.</text>
</comment>
<evidence type="ECO:0000313" key="10">
    <source>
        <dbReference type="EMBL" id="MDX8151766.1"/>
    </source>
</evidence>
<feature type="transmembrane region" description="Helical" evidence="9">
    <location>
        <begin position="271"/>
        <end position="289"/>
    </location>
</feature>
<dbReference type="NCBIfam" id="TIGR00680">
    <property type="entry name" value="kdpA"/>
    <property type="match status" value="1"/>
</dbReference>
<gene>
    <name evidence="9 10" type="primary">kdpA</name>
    <name evidence="10" type="ORF">SK069_09190</name>
</gene>
<dbReference type="InterPro" id="IPR004623">
    <property type="entry name" value="KdpA"/>
</dbReference>
<dbReference type="PANTHER" id="PTHR30607">
    <property type="entry name" value="POTASSIUM-TRANSPORTING ATPASE A CHAIN"/>
    <property type="match status" value="1"/>
</dbReference>
<evidence type="ECO:0000256" key="6">
    <source>
        <dbReference type="ARBA" id="ARBA00022989"/>
    </source>
</evidence>
<comment type="caution">
    <text evidence="10">The sequence shown here is derived from an EMBL/GenBank/DDBJ whole genome shotgun (WGS) entry which is preliminary data.</text>
</comment>
<name>A0ABU4VIU9_9ACTN</name>
<dbReference type="HAMAP" id="MF_00275">
    <property type="entry name" value="KdpA"/>
    <property type="match status" value="1"/>
</dbReference>
<feature type="transmembrane region" description="Helical" evidence="9">
    <location>
        <begin position="143"/>
        <end position="164"/>
    </location>
</feature>
<dbReference type="Pfam" id="PF03814">
    <property type="entry name" value="KdpA"/>
    <property type="match status" value="1"/>
</dbReference>
<sequence>MSLAAVAQLALLLAIVLALTPPVGAYLARVFAGERTVLSPLLAGPERLLLRGMRIRRRADGTPVDQDWKAYARSVLWFSLASWLVLYALLRLQGVLPGNPTDLGPAPWDVTFNTTSSFVTNTNWQYYAGETTLSYVAQMTGLAVQNFASAAVGLAVAIAVIRGLAHRRAPDARDGDRPVGLGSFWVDLVRACLYVLLPISLLAALVLVGQGVLQTLGGPVTVTTLSGAEQVIARGPVASQEAIKLLGTNGGGFFNVNSAMPFENPTGLSNLVQMVLVLLLPAALTATYGRMVGNRRQGWTLLGAMAAMFLVLVVVATLAEQHGSPAQHLAGLSTAATDGSSGGNLVGKEQRFGAAGSALFNTVTTVTSTGAVNSGLESFTGLGSLVPMIGLATGEVIFGGVGSGLYGMLTFVLLAVFIGGLMVGRTPELLGKKVEAREIKLAMLGALSMPFAVLVTTALAVGTRWGRVSNVAGGPQGFSESFYASLSQGNNNGSALAGYTGFVQPNGTNDGAFGITFADLLGGGSMLVVRFFPIVVLLAIAGSMAGKRAPVGVGGTGPAVGSGTLRTDSPTFALLLVAVIVLVGALTFLPAFLLGPVVQSLTTELF</sequence>
<protein>
    <recommendedName>
        <fullName evidence="9">Potassium-transporting ATPase potassium-binding subunit</fullName>
    </recommendedName>
    <alternativeName>
        <fullName evidence="9">ATP phosphohydrolase [potassium-transporting] A chain</fullName>
    </alternativeName>
    <alternativeName>
        <fullName evidence="9">Potassium-binding and translocating subunit A</fullName>
    </alternativeName>
    <alternativeName>
        <fullName evidence="9">Potassium-translocating ATPase A chain</fullName>
    </alternativeName>
</protein>
<comment type="function">
    <text evidence="9">Part of the high-affinity ATP-driven potassium transport (or Kdp) system, which catalyzes the hydrolysis of ATP coupled with the electrogenic transport of potassium into the cytoplasm. This subunit binds the extracellular potassium ions and delivers the ions to the membrane domain of KdpB through an intramembrane tunnel.</text>
</comment>
<comment type="caution">
    <text evidence="9">Lacks conserved residue(s) required for the propagation of feature annotation.</text>
</comment>
<keyword evidence="11" id="KW-1185">Reference proteome</keyword>
<keyword evidence="8 9" id="KW-0472">Membrane</keyword>
<dbReference type="EMBL" id="JAXAVX010000003">
    <property type="protein sequence ID" value="MDX8151766.1"/>
    <property type="molecule type" value="Genomic_DNA"/>
</dbReference>
<evidence type="ECO:0000256" key="3">
    <source>
        <dbReference type="ARBA" id="ARBA00022538"/>
    </source>
</evidence>
<evidence type="ECO:0000313" key="11">
    <source>
        <dbReference type="Proteomes" id="UP001277761"/>
    </source>
</evidence>
<keyword evidence="3 9" id="KW-0633">Potassium transport</keyword>
<evidence type="ECO:0000256" key="9">
    <source>
        <dbReference type="HAMAP-Rule" id="MF_00275"/>
    </source>
</evidence>
<keyword evidence="4 9" id="KW-0812">Transmembrane</keyword>
<dbReference type="Proteomes" id="UP001277761">
    <property type="component" value="Unassembled WGS sequence"/>
</dbReference>
<comment type="subcellular location">
    <subcellularLocation>
        <location evidence="9">Cell membrane</location>
        <topology evidence="9">Multi-pass membrane protein</topology>
    </subcellularLocation>
</comment>
<evidence type="ECO:0000256" key="2">
    <source>
        <dbReference type="ARBA" id="ARBA00022475"/>
    </source>
</evidence>
<keyword evidence="1 9" id="KW-0813">Transport</keyword>
<comment type="similarity">
    <text evidence="9">Belongs to the KdpA family.</text>
</comment>
<keyword evidence="6 9" id="KW-1133">Transmembrane helix</keyword>
<evidence type="ECO:0000256" key="4">
    <source>
        <dbReference type="ARBA" id="ARBA00022692"/>
    </source>
</evidence>
<evidence type="ECO:0000256" key="7">
    <source>
        <dbReference type="ARBA" id="ARBA00023065"/>
    </source>
</evidence>
<evidence type="ECO:0000256" key="5">
    <source>
        <dbReference type="ARBA" id="ARBA00022958"/>
    </source>
</evidence>
<feature type="transmembrane region" description="Helical" evidence="9">
    <location>
        <begin position="70"/>
        <end position="90"/>
    </location>
</feature>
<feature type="transmembrane region" description="Helical" evidence="9">
    <location>
        <begin position="396"/>
        <end position="421"/>
    </location>
</feature>
<feature type="transmembrane region" description="Helical" evidence="9">
    <location>
        <begin position="520"/>
        <end position="540"/>
    </location>
</feature>
<feature type="transmembrane region" description="Helical" evidence="9">
    <location>
        <begin position="441"/>
        <end position="461"/>
    </location>
</feature>
<feature type="transmembrane region" description="Helical" evidence="9">
    <location>
        <begin position="301"/>
        <end position="319"/>
    </location>
</feature>
<keyword evidence="7 9" id="KW-0406">Ion transport</keyword>
<evidence type="ECO:0000256" key="8">
    <source>
        <dbReference type="ARBA" id="ARBA00023136"/>
    </source>
</evidence>
<accession>A0ABU4VIU9</accession>
<feature type="transmembrane region" description="Helical" evidence="9">
    <location>
        <begin position="184"/>
        <end position="208"/>
    </location>
</feature>
<organism evidence="10 11">
    <name type="scientific">Patulibacter brassicae</name>
    <dbReference type="NCBI Taxonomy" id="1705717"/>
    <lineage>
        <taxon>Bacteria</taxon>
        <taxon>Bacillati</taxon>
        <taxon>Actinomycetota</taxon>
        <taxon>Thermoleophilia</taxon>
        <taxon>Solirubrobacterales</taxon>
        <taxon>Patulibacteraceae</taxon>
        <taxon>Patulibacter</taxon>
    </lineage>
</organism>
<keyword evidence="2 9" id="KW-1003">Cell membrane</keyword>
<keyword evidence="5 9" id="KW-0630">Potassium</keyword>